<evidence type="ECO:0000256" key="2">
    <source>
        <dbReference type="ARBA" id="ARBA00022723"/>
    </source>
</evidence>
<organism evidence="8 9">
    <name type="scientific">Molossus molossus</name>
    <name type="common">Pallas' mastiff bat</name>
    <name type="synonym">Vespertilio molossus</name>
    <dbReference type="NCBI Taxonomy" id="27622"/>
    <lineage>
        <taxon>Eukaryota</taxon>
        <taxon>Metazoa</taxon>
        <taxon>Chordata</taxon>
        <taxon>Craniata</taxon>
        <taxon>Vertebrata</taxon>
        <taxon>Euteleostomi</taxon>
        <taxon>Mammalia</taxon>
        <taxon>Eutheria</taxon>
        <taxon>Laurasiatheria</taxon>
        <taxon>Chiroptera</taxon>
        <taxon>Yangochiroptera</taxon>
        <taxon>Molossidae</taxon>
        <taxon>Molossus</taxon>
    </lineage>
</organism>
<dbReference type="PRINTS" id="PR00452">
    <property type="entry name" value="SH3DOMAIN"/>
</dbReference>
<dbReference type="Proteomes" id="UP000550707">
    <property type="component" value="Unassembled WGS sequence"/>
</dbReference>
<dbReference type="GO" id="GO:0042734">
    <property type="term" value="C:presynaptic membrane"/>
    <property type="evidence" value="ECO:0007669"/>
    <property type="project" value="TreeGrafter"/>
</dbReference>
<dbReference type="GO" id="GO:0097708">
    <property type="term" value="C:intracellular vesicle"/>
    <property type="evidence" value="ECO:0007669"/>
    <property type="project" value="TreeGrafter"/>
</dbReference>
<dbReference type="Gene3D" id="1.10.238.10">
    <property type="entry name" value="EF-hand"/>
    <property type="match status" value="1"/>
</dbReference>
<dbReference type="PROSITE" id="PS50031">
    <property type="entry name" value="EH"/>
    <property type="match status" value="1"/>
</dbReference>
<dbReference type="SUPFAM" id="SSF50044">
    <property type="entry name" value="SH3-domain"/>
    <property type="match status" value="2"/>
</dbReference>
<dbReference type="FunFam" id="2.30.30.40:FF:000041">
    <property type="entry name" value="Intersectin 1"/>
    <property type="match status" value="1"/>
</dbReference>
<feature type="domain" description="EH" evidence="6">
    <location>
        <begin position="21"/>
        <end position="99"/>
    </location>
</feature>
<dbReference type="Pfam" id="PF07653">
    <property type="entry name" value="SH3_2"/>
    <property type="match status" value="1"/>
</dbReference>
<evidence type="ECO:0000313" key="9">
    <source>
        <dbReference type="Proteomes" id="UP000550707"/>
    </source>
</evidence>
<evidence type="ECO:0000256" key="3">
    <source>
        <dbReference type="ARBA" id="ARBA00022837"/>
    </source>
</evidence>
<feature type="domain" description="SH3" evidence="5">
    <location>
        <begin position="179"/>
        <end position="243"/>
    </location>
</feature>
<dbReference type="GO" id="GO:0005509">
    <property type="term" value="F:calcium ion binding"/>
    <property type="evidence" value="ECO:0007669"/>
    <property type="project" value="InterPro"/>
</dbReference>
<keyword evidence="9" id="KW-1185">Reference proteome</keyword>
<evidence type="ECO:0000256" key="4">
    <source>
        <dbReference type="PROSITE-ProRule" id="PRU00192"/>
    </source>
</evidence>
<gene>
    <name evidence="8" type="ORF">HJG59_007004</name>
</gene>
<dbReference type="CDD" id="cd00052">
    <property type="entry name" value="EH"/>
    <property type="match status" value="1"/>
</dbReference>
<dbReference type="SMART" id="SM00027">
    <property type="entry name" value="EH"/>
    <property type="match status" value="1"/>
</dbReference>
<dbReference type="GO" id="GO:0060090">
    <property type="term" value="F:molecular adaptor activity"/>
    <property type="evidence" value="ECO:0007669"/>
    <property type="project" value="TreeGrafter"/>
</dbReference>
<dbReference type="PRINTS" id="PR00499">
    <property type="entry name" value="P67PHOX"/>
</dbReference>
<dbReference type="PANTHER" id="PTHR11216:SF68">
    <property type="entry name" value="INTERSECTIN-1"/>
    <property type="match status" value="1"/>
</dbReference>
<dbReference type="Pfam" id="PF00018">
    <property type="entry name" value="SH3_1"/>
    <property type="match status" value="1"/>
</dbReference>
<feature type="domain" description="EF-hand" evidence="7">
    <location>
        <begin position="53"/>
        <end position="88"/>
    </location>
</feature>
<proteinExistence type="predicted"/>
<accession>A0A7J8HZI2</accession>
<protein>
    <submittedName>
        <fullName evidence="8">Intersectin 1</fullName>
    </submittedName>
</protein>
<dbReference type="GO" id="GO:0005737">
    <property type="term" value="C:cytoplasm"/>
    <property type="evidence" value="ECO:0007669"/>
    <property type="project" value="TreeGrafter"/>
</dbReference>
<dbReference type="InterPro" id="IPR000261">
    <property type="entry name" value="EH_dom"/>
</dbReference>
<dbReference type="FunFam" id="1.10.238.10:FF:000055">
    <property type="entry name" value="Intersectin-1 isoform 1"/>
    <property type="match status" value="1"/>
</dbReference>
<name>A0A7J8HZI2_MOLMO</name>
<dbReference type="Pfam" id="PF12763">
    <property type="entry name" value="EH"/>
    <property type="match status" value="1"/>
</dbReference>
<dbReference type="SMART" id="SM00326">
    <property type="entry name" value="SH3"/>
    <property type="match status" value="2"/>
</dbReference>
<sequence>MAQFPAPFGGSLDIWAITVEERAKHDQQFHSLKPISGFITGDQARNFFFQSGLPQPVLAQIWALADMNNDGRMDQVEFSIAMKLIKLKLQGYPLPSALPAVMKQQPVALPSAPAFGIGGIASMPPLPTVAPVPMGTIPVVGMSPPLVSSVPPAAVPPLANGAPPVIQPLTAGKTGSLGKKPEIAQVIASYTATGPEQLTLAPGQLILIRKKNPGGWWEGELQARGKKRQIGWFPANYVKLLSPGTSKITPTEPPKPTAFPAVCQVIGMYDYTAQNDDELAFGKGQIINVLNKEDPDWWKGEVNGQVGLFPSNYVKLTTDTDPSQQCLKVLKETHYPISLPRGMMGDAALIM</sequence>
<keyword evidence="2" id="KW-0479">Metal-binding</keyword>
<evidence type="ECO:0000313" key="8">
    <source>
        <dbReference type="EMBL" id="KAF6477753.1"/>
    </source>
</evidence>
<dbReference type="PANTHER" id="PTHR11216">
    <property type="entry name" value="EH DOMAIN"/>
    <property type="match status" value="1"/>
</dbReference>
<evidence type="ECO:0000259" key="6">
    <source>
        <dbReference type="PROSITE" id="PS50031"/>
    </source>
</evidence>
<keyword evidence="3" id="KW-0106">Calcium</keyword>
<dbReference type="PROSITE" id="PS50222">
    <property type="entry name" value="EF_HAND_2"/>
    <property type="match status" value="1"/>
</dbReference>
<dbReference type="EMBL" id="JACASF010000005">
    <property type="protein sequence ID" value="KAF6477753.1"/>
    <property type="molecule type" value="Genomic_DNA"/>
</dbReference>
<keyword evidence="1 4" id="KW-0728">SH3 domain</keyword>
<evidence type="ECO:0000259" key="7">
    <source>
        <dbReference type="PROSITE" id="PS50222"/>
    </source>
</evidence>
<evidence type="ECO:0000259" key="5">
    <source>
        <dbReference type="PROSITE" id="PS50002"/>
    </source>
</evidence>
<evidence type="ECO:0000256" key="1">
    <source>
        <dbReference type="ARBA" id="ARBA00022443"/>
    </source>
</evidence>
<dbReference type="SUPFAM" id="SSF47473">
    <property type="entry name" value="EF-hand"/>
    <property type="match status" value="1"/>
</dbReference>
<dbReference type="Gene3D" id="2.30.30.40">
    <property type="entry name" value="SH3 Domains"/>
    <property type="match status" value="2"/>
</dbReference>
<dbReference type="CDD" id="cd11995">
    <property type="entry name" value="SH3_Intersectin1_5"/>
    <property type="match status" value="1"/>
</dbReference>
<dbReference type="InterPro" id="IPR002048">
    <property type="entry name" value="EF_hand_dom"/>
</dbReference>
<feature type="domain" description="SH3" evidence="5">
    <location>
        <begin position="260"/>
        <end position="319"/>
    </location>
</feature>
<reference evidence="8 9" key="1">
    <citation type="journal article" date="2020" name="Nature">
        <title>Six reference-quality genomes reveal evolution of bat adaptations.</title>
        <authorList>
            <person name="Jebb D."/>
            <person name="Huang Z."/>
            <person name="Pippel M."/>
            <person name="Hughes G.M."/>
            <person name="Lavrichenko K."/>
            <person name="Devanna P."/>
            <person name="Winkler S."/>
            <person name="Jermiin L.S."/>
            <person name="Skirmuntt E.C."/>
            <person name="Katzourakis A."/>
            <person name="Burkitt-Gray L."/>
            <person name="Ray D.A."/>
            <person name="Sullivan K.A.M."/>
            <person name="Roscito J.G."/>
            <person name="Kirilenko B.M."/>
            <person name="Davalos L.M."/>
            <person name="Corthals A.P."/>
            <person name="Power M.L."/>
            <person name="Jones G."/>
            <person name="Ransome R.D."/>
            <person name="Dechmann D.K.N."/>
            <person name="Locatelli A.G."/>
            <person name="Puechmaille S.J."/>
            <person name="Fedrigo O."/>
            <person name="Jarvis E.D."/>
            <person name="Hiller M."/>
            <person name="Vernes S.C."/>
            <person name="Myers E.W."/>
            <person name="Teeling E.C."/>
        </authorList>
    </citation>
    <scope>NUCLEOTIDE SEQUENCE [LARGE SCALE GENOMIC DNA]</scope>
    <source>
        <strain evidence="8">MMolMol1</strain>
        <tissue evidence="8">Muscle</tissue>
    </source>
</reference>
<dbReference type="InterPro" id="IPR018247">
    <property type="entry name" value="EF_Hand_1_Ca_BS"/>
</dbReference>
<comment type="caution">
    <text evidence="8">The sequence shown here is derived from an EMBL/GenBank/DDBJ whole genome shotgun (WGS) entry which is preliminary data.</text>
</comment>
<dbReference type="GO" id="GO:0150007">
    <property type="term" value="P:clathrin-dependent synaptic vesicle endocytosis"/>
    <property type="evidence" value="ECO:0007669"/>
    <property type="project" value="TreeGrafter"/>
</dbReference>
<dbReference type="PROSITE" id="PS50002">
    <property type="entry name" value="SH3"/>
    <property type="match status" value="2"/>
</dbReference>
<dbReference type="InterPro" id="IPR036028">
    <property type="entry name" value="SH3-like_dom_sf"/>
</dbReference>
<dbReference type="AlphaFoldDB" id="A0A7J8HZI2"/>
<dbReference type="PROSITE" id="PS00018">
    <property type="entry name" value="EF_HAND_1"/>
    <property type="match status" value="1"/>
</dbReference>
<dbReference type="InterPro" id="IPR011992">
    <property type="entry name" value="EF-hand-dom_pair"/>
</dbReference>
<dbReference type="InterPro" id="IPR001452">
    <property type="entry name" value="SH3_domain"/>
</dbReference>